<accession>A0ABQ0FDM7</accession>
<evidence type="ECO:0000256" key="1">
    <source>
        <dbReference type="SAM" id="MobiDB-lite"/>
    </source>
</evidence>
<organism evidence="2 3">
    <name type="scientific">Apodemus speciosus</name>
    <name type="common">Large Japanese field mouse</name>
    <dbReference type="NCBI Taxonomy" id="105296"/>
    <lineage>
        <taxon>Eukaryota</taxon>
        <taxon>Metazoa</taxon>
        <taxon>Chordata</taxon>
        <taxon>Craniata</taxon>
        <taxon>Vertebrata</taxon>
        <taxon>Euteleostomi</taxon>
        <taxon>Mammalia</taxon>
        <taxon>Eutheria</taxon>
        <taxon>Euarchontoglires</taxon>
        <taxon>Glires</taxon>
        <taxon>Rodentia</taxon>
        <taxon>Myomorpha</taxon>
        <taxon>Muroidea</taxon>
        <taxon>Muridae</taxon>
        <taxon>Murinae</taxon>
        <taxon>Apodemus</taxon>
    </lineage>
</organism>
<gene>
    <name evidence="2" type="ORF">APTSU1_001236700</name>
</gene>
<dbReference type="EMBL" id="BAAFST010000011">
    <property type="protein sequence ID" value="GAB1297131.1"/>
    <property type="molecule type" value="Genomic_DNA"/>
</dbReference>
<proteinExistence type="predicted"/>
<comment type="caution">
    <text evidence="2">The sequence shown here is derived from an EMBL/GenBank/DDBJ whole genome shotgun (WGS) entry which is preliminary data.</text>
</comment>
<sequence>MTSEGPGGILPASSELAHRPPWWEPVRGVARSANRSPERLRENWLNKR</sequence>
<dbReference type="Proteomes" id="UP001623349">
    <property type="component" value="Unassembled WGS sequence"/>
</dbReference>
<feature type="compositionally biased region" description="Basic and acidic residues" evidence="1">
    <location>
        <begin position="36"/>
        <end position="48"/>
    </location>
</feature>
<reference evidence="2 3" key="1">
    <citation type="submission" date="2024-08" db="EMBL/GenBank/DDBJ databases">
        <title>The draft genome of Apodemus speciosus.</title>
        <authorList>
            <person name="Nabeshima K."/>
            <person name="Suzuki S."/>
            <person name="Onuma M."/>
        </authorList>
    </citation>
    <scope>NUCLEOTIDE SEQUENCE [LARGE SCALE GENOMIC DNA]</scope>
    <source>
        <strain evidence="2">IB14-021</strain>
    </source>
</reference>
<evidence type="ECO:0000313" key="2">
    <source>
        <dbReference type="EMBL" id="GAB1297131.1"/>
    </source>
</evidence>
<keyword evidence="3" id="KW-1185">Reference proteome</keyword>
<name>A0ABQ0FDM7_APOSI</name>
<protein>
    <submittedName>
        <fullName evidence="2">Uncharacterized protein</fullName>
    </submittedName>
</protein>
<evidence type="ECO:0000313" key="3">
    <source>
        <dbReference type="Proteomes" id="UP001623349"/>
    </source>
</evidence>
<feature type="region of interest" description="Disordered" evidence="1">
    <location>
        <begin position="1"/>
        <end position="48"/>
    </location>
</feature>